<dbReference type="EMBL" id="CAKKNE010000001">
    <property type="protein sequence ID" value="CAH0365312.1"/>
    <property type="molecule type" value="Genomic_DNA"/>
</dbReference>
<evidence type="ECO:0000256" key="1">
    <source>
        <dbReference type="ARBA" id="ARBA00022737"/>
    </source>
</evidence>
<dbReference type="Gene3D" id="1.25.40.20">
    <property type="entry name" value="Ankyrin repeat-containing domain"/>
    <property type="match status" value="1"/>
</dbReference>
<dbReference type="GO" id="GO:0045944">
    <property type="term" value="P:positive regulation of transcription by RNA polymerase II"/>
    <property type="evidence" value="ECO:0007669"/>
    <property type="project" value="TreeGrafter"/>
</dbReference>
<dbReference type="PANTHER" id="PTHR24193:SF121">
    <property type="entry name" value="ADA2A-CONTAINING COMPLEX COMPONENT 3, ISOFORM D"/>
    <property type="match status" value="1"/>
</dbReference>
<reference evidence="3" key="1">
    <citation type="submission" date="2021-11" db="EMBL/GenBank/DDBJ databases">
        <authorList>
            <consortium name="Genoscope - CEA"/>
            <person name="William W."/>
        </authorList>
    </citation>
    <scope>NUCLEOTIDE SEQUENCE</scope>
</reference>
<dbReference type="InterPro" id="IPR050663">
    <property type="entry name" value="Ankyrin-SOCS_Box"/>
</dbReference>
<gene>
    <name evidence="3" type="ORF">PECAL_1P17450</name>
</gene>
<dbReference type="SUPFAM" id="SSF48403">
    <property type="entry name" value="Ankyrin repeat"/>
    <property type="match status" value="1"/>
</dbReference>
<name>A0A8J2SG05_9STRA</name>
<keyword evidence="1" id="KW-0677">Repeat</keyword>
<dbReference type="Proteomes" id="UP000789595">
    <property type="component" value="Unassembled WGS sequence"/>
</dbReference>
<protein>
    <submittedName>
        <fullName evidence="3">Uncharacterized protein</fullName>
    </submittedName>
</protein>
<evidence type="ECO:0000313" key="3">
    <source>
        <dbReference type="EMBL" id="CAH0365312.1"/>
    </source>
</evidence>
<keyword evidence="2" id="KW-0040">ANK repeat</keyword>
<organism evidence="3 4">
    <name type="scientific">Pelagomonas calceolata</name>
    <dbReference type="NCBI Taxonomy" id="35677"/>
    <lineage>
        <taxon>Eukaryota</taxon>
        <taxon>Sar</taxon>
        <taxon>Stramenopiles</taxon>
        <taxon>Ochrophyta</taxon>
        <taxon>Pelagophyceae</taxon>
        <taxon>Pelagomonadales</taxon>
        <taxon>Pelagomonadaceae</taxon>
        <taxon>Pelagomonas</taxon>
    </lineage>
</organism>
<dbReference type="InterPro" id="IPR036770">
    <property type="entry name" value="Ankyrin_rpt-contain_sf"/>
</dbReference>
<dbReference type="PANTHER" id="PTHR24193">
    <property type="entry name" value="ANKYRIN REPEAT PROTEIN"/>
    <property type="match status" value="1"/>
</dbReference>
<dbReference type="GO" id="GO:0005634">
    <property type="term" value="C:nucleus"/>
    <property type="evidence" value="ECO:0007669"/>
    <property type="project" value="TreeGrafter"/>
</dbReference>
<dbReference type="Pfam" id="PF00023">
    <property type="entry name" value="Ank"/>
    <property type="match status" value="1"/>
</dbReference>
<proteinExistence type="predicted"/>
<evidence type="ECO:0000313" key="4">
    <source>
        <dbReference type="Proteomes" id="UP000789595"/>
    </source>
</evidence>
<dbReference type="AlphaFoldDB" id="A0A8J2SG05"/>
<accession>A0A8J2SG05</accession>
<keyword evidence="4" id="KW-1185">Reference proteome</keyword>
<sequence>MARDGEGHDLSEEVRRMVVTTMDEASMRGDAVEAQRAAYDKTDEAAMLAVVERTDESIAAAAGHASIESALAPFVTESAAAGHAKVLAACLAKGAPPDGDADTAALHQASRDQREFKGMGGAKPEGSMMLVVPRVPLTLAIGANSLECTRLLLDAGCDPNAGNMGYASPFFCALSSSVGDRDRKIAIVRLLVEAGCNVNAKCLDGATVLFGLAKASLHEVVEAVVARGADTEYGPGPPDGSYMTPPLAFACAWNGMPPHLVARYGGTALVDKIATVREMIRLGSKLVPRGAPSRTHPATPEAMLRRWATAEGPPHQADALRTAVADLKIKDMRALITRAGLSHGDCVEKSDLRARTCEALEKTAPANELLRLADLIDHLIEGGGDDAETREARQAARAPLIEAFEEARPVLY</sequence>
<dbReference type="InterPro" id="IPR002110">
    <property type="entry name" value="Ankyrin_rpt"/>
</dbReference>
<dbReference type="SMART" id="SM00248">
    <property type="entry name" value="ANK"/>
    <property type="match status" value="3"/>
</dbReference>
<dbReference type="GO" id="GO:0000976">
    <property type="term" value="F:transcription cis-regulatory region binding"/>
    <property type="evidence" value="ECO:0007669"/>
    <property type="project" value="TreeGrafter"/>
</dbReference>
<evidence type="ECO:0000256" key="2">
    <source>
        <dbReference type="ARBA" id="ARBA00023043"/>
    </source>
</evidence>
<dbReference type="OrthoDB" id="341259at2759"/>
<comment type="caution">
    <text evidence="3">The sequence shown here is derived from an EMBL/GenBank/DDBJ whole genome shotgun (WGS) entry which is preliminary data.</text>
</comment>